<dbReference type="AlphaFoldDB" id="A0A955KWL9"/>
<gene>
    <name evidence="3" type="ORF">KC622_02940</name>
</gene>
<keyword evidence="1" id="KW-0808">Transferase</keyword>
<organism evidence="3 4">
    <name type="scientific">Candidatus Dojkabacteria bacterium</name>
    <dbReference type="NCBI Taxonomy" id="2099670"/>
    <lineage>
        <taxon>Bacteria</taxon>
        <taxon>Candidatus Dojkabacteria</taxon>
    </lineage>
</organism>
<dbReference type="Proteomes" id="UP000748332">
    <property type="component" value="Unassembled WGS sequence"/>
</dbReference>
<dbReference type="PANTHER" id="PTHR46401">
    <property type="entry name" value="GLYCOSYLTRANSFERASE WBBK-RELATED"/>
    <property type="match status" value="1"/>
</dbReference>
<evidence type="ECO:0000313" key="3">
    <source>
        <dbReference type="EMBL" id="MCA9375260.1"/>
    </source>
</evidence>
<evidence type="ECO:0000313" key="4">
    <source>
        <dbReference type="Proteomes" id="UP000748332"/>
    </source>
</evidence>
<dbReference type="EMBL" id="JAGQLM010000128">
    <property type="protein sequence ID" value="MCA9375260.1"/>
    <property type="molecule type" value="Genomic_DNA"/>
</dbReference>
<comment type="caution">
    <text evidence="3">The sequence shown here is derived from an EMBL/GenBank/DDBJ whole genome shotgun (WGS) entry which is preliminary data.</text>
</comment>
<dbReference type="Pfam" id="PF00534">
    <property type="entry name" value="Glycos_transf_1"/>
    <property type="match status" value="1"/>
</dbReference>
<dbReference type="Gene3D" id="3.40.50.2000">
    <property type="entry name" value="Glycogen Phosphorylase B"/>
    <property type="match status" value="2"/>
</dbReference>
<dbReference type="InterPro" id="IPR001296">
    <property type="entry name" value="Glyco_trans_1"/>
</dbReference>
<name>A0A955KWL9_9BACT</name>
<dbReference type="GO" id="GO:0016757">
    <property type="term" value="F:glycosyltransferase activity"/>
    <property type="evidence" value="ECO:0007669"/>
    <property type="project" value="InterPro"/>
</dbReference>
<dbReference type="PANTHER" id="PTHR46401:SF2">
    <property type="entry name" value="GLYCOSYLTRANSFERASE WBBK-RELATED"/>
    <property type="match status" value="1"/>
</dbReference>
<dbReference type="CDD" id="cd03809">
    <property type="entry name" value="GT4_MtfB-like"/>
    <property type="match status" value="1"/>
</dbReference>
<sequence>MEIIIDATTTQDMAYSGTGQYTHNLISALVSGFPKTQYRLFMYDTLSSTLEDSTLLKKNNVVVERVGECLPSFANTFTYLTRIAPKLNRILSQGKKVVYFAPYFQRGFPTLPIPSVVSVFDFAMPKFNYFSNKGRIMNFLRKREFWYRMHQTTKASAVIMISESTRRDYMDSFPRFPQKKSIITPLGVDLEIRNSKDFEKYLPSDWKRKGYFIYLGGGLQKNKNSEGVVEAYATFVKLASKASKLEKVPYLVIAGKIFEDLKSEQSRKLRALIKKHKIHDKVIFTGFYSDKDKYPLLKNSIAFIHLSLCEAFGLAVAEAMRAKTPVIVHDGSSYPEVVGDSGILVDGLKPEAVANQMYKIFLDKKLRNDLASKGYQRSLRFTWDTTARLTHGILKKVYNDTYLVK</sequence>
<proteinExistence type="predicted"/>
<reference evidence="3" key="1">
    <citation type="submission" date="2020-04" db="EMBL/GenBank/DDBJ databases">
        <authorList>
            <person name="Zhang T."/>
        </authorList>
    </citation>
    <scope>NUCLEOTIDE SEQUENCE</scope>
    <source>
        <strain evidence="3">HKST-UBA16</strain>
    </source>
</reference>
<accession>A0A955KWL9</accession>
<evidence type="ECO:0000256" key="1">
    <source>
        <dbReference type="ARBA" id="ARBA00022679"/>
    </source>
</evidence>
<feature type="domain" description="Glycosyl transferase family 1" evidence="2">
    <location>
        <begin position="209"/>
        <end position="377"/>
    </location>
</feature>
<evidence type="ECO:0000259" key="2">
    <source>
        <dbReference type="Pfam" id="PF00534"/>
    </source>
</evidence>
<protein>
    <submittedName>
        <fullName evidence="3">Glycosyltransferase family 4 protein</fullName>
    </submittedName>
</protein>
<reference evidence="3" key="2">
    <citation type="journal article" date="2021" name="Microbiome">
        <title>Successional dynamics and alternative stable states in a saline activated sludge microbial community over 9 years.</title>
        <authorList>
            <person name="Wang Y."/>
            <person name="Ye J."/>
            <person name="Ju F."/>
            <person name="Liu L."/>
            <person name="Boyd J.A."/>
            <person name="Deng Y."/>
            <person name="Parks D.H."/>
            <person name="Jiang X."/>
            <person name="Yin X."/>
            <person name="Woodcroft B.J."/>
            <person name="Tyson G.W."/>
            <person name="Hugenholtz P."/>
            <person name="Polz M.F."/>
            <person name="Zhang T."/>
        </authorList>
    </citation>
    <scope>NUCLEOTIDE SEQUENCE</scope>
    <source>
        <strain evidence="3">HKST-UBA16</strain>
    </source>
</reference>
<dbReference type="SUPFAM" id="SSF53756">
    <property type="entry name" value="UDP-Glycosyltransferase/glycogen phosphorylase"/>
    <property type="match status" value="1"/>
</dbReference>